<keyword evidence="1" id="KW-0812">Transmembrane</keyword>
<feature type="transmembrane region" description="Helical" evidence="1">
    <location>
        <begin position="56"/>
        <end position="80"/>
    </location>
</feature>
<sequence length="326" mass="36055">MSDSSSDQAIAKEIIINLQFDRLLDNYVALSALVIWFQDFLLTLPTEVRSIWSNQLTGCSVLFILSRYSFLLFAVIRPVVIIAGYMSSTSCRDLEFTEHVISSVACAATKLLSILRVYALFGQKRSLFIVLCLFIIADIAVDFLSWFLITITTSQGTFDEPFSPCFGTGGNLEFEILNIVSPLLQLAFDSIIFILTLARTARHVMQSRKFGFRSIAEVVLRDGTLYFFTIFIIASIQVTITLDSLLSGSIMSNTAAHVTLVVSAFLGVLPNLLINRFVLNLRAYSNRTIQHSVNGPSGTTALPLIYDYEKGSVISLVPMQRGGGGR</sequence>
<keyword evidence="4" id="KW-1185">Reference proteome</keyword>
<dbReference type="OrthoDB" id="3060195at2759"/>
<feature type="transmembrane region" description="Helical" evidence="1">
    <location>
        <begin position="100"/>
        <end position="121"/>
    </location>
</feature>
<dbReference type="Pfam" id="PF20151">
    <property type="entry name" value="DUF6533"/>
    <property type="match status" value="1"/>
</dbReference>
<evidence type="ECO:0000256" key="1">
    <source>
        <dbReference type="SAM" id="Phobius"/>
    </source>
</evidence>
<name>A0A9P5P7Y9_9AGAR</name>
<reference evidence="3" key="1">
    <citation type="submission" date="2020-11" db="EMBL/GenBank/DDBJ databases">
        <authorList>
            <consortium name="DOE Joint Genome Institute"/>
            <person name="Ahrendt S."/>
            <person name="Riley R."/>
            <person name="Andreopoulos W."/>
            <person name="Labutti K."/>
            <person name="Pangilinan J."/>
            <person name="Ruiz-Duenas F.J."/>
            <person name="Barrasa J.M."/>
            <person name="Sanchez-Garcia M."/>
            <person name="Camarero S."/>
            <person name="Miyauchi S."/>
            <person name="Serrano A."/>
            <person name="Linde D."/>
            <person name="Babiker R."/>
            <person name="Drula E."/>
            <person name="Ayuso-Fernandez I."/>
            <person name="Pacheco R."/>
            <person name="Padilla G."/>
            <person name="Ferreira P."/>
            <person name="Barriuso J."/>
            <person name="Kellner H."/>
            <person name="Castanera R."/>
            <person name="Alfaro M."/>
            <person name="Ramirez L."/>
            <person name="Pisabarro A.G."/>
            <person name="Kuo A."/>
            <person name="Tritt A."/>
            <person name="Lipzen A."/>
            <person name="He G."/>
            <person name="Yan M."/>
            <person name="Ng V."/>
            <person name="Cullen D."/>
            <person name="Martin F."/>
            <person name="Rosso M.-N."/>
            <person name="Henrissat B."/>
            <person name="Hibbett D."/>
            <person name="Martinez A.T."/>
            <person name="Grigoriev I.V."/>
        </authorList>
    </citation>
    <scope>NUCLEOTIDE SEQUENCE</scope>
    <source>
        <strain evidence="3">AH 40177</strain>
    </source>
</reference>
<dbReference type="Proteomes" id="UP000772434">
    <property type="component" value="Unassembled WGS sequence"/>
</dbReference>
<feature type="transmembrane region" description="Helical" evidence="1">
    <location>
        <begin position="176"/>
        <end position="198"/>
    </location>
</feature>
<dbReference type="AlphaFoldDB" id="A0A9P5P7Y9"/>
<feature type="transmembrane region" description="Helical" evidence="1">
    <location>
        <begin position="254"/>
        <end position="274"/>
    </location>
</feature>
<dbReference type="EMBL" id="JADNRY010000413">
    <property type="protein sequence ID" value="KAF9056901.1"/>
    <property type="molecule type" value="Genomic_DNA"/>
</dbReference>
<proteinExistence type="predicted"/>
<evidence type="ECO:0000313" key="3">
    <source>
        <dbReference type="EMBL" id="KAF9056901.1"/>
    </source>
</evidence>
<feature type="transmembrane region" description="Helical" evidence="1">
    <location>
        <begin position="219"/>
        <end position="242"/>
    </location>
</feature>
<keyword evidence="1" id="KW-0472">Membrane</keyword>
<accession>A0A9P5P7Y9</accession>
<feature type="domain" description="DUF6533" evidence="2">
    <location>
        <begin position="27"/>
        <end position="72"/>
    </location>
</feature>
<evidence type="ECO:0000313" key="4">
    <source>
        <dbReference type="Proteomes" id="UP000772434"/>
    </source>
</evidence>
<gene>
    <name evidence="3" type="ORF">BDP27DRAFT_1372988</name>
</gene>
<organism evidence="3 4">
    <name type="scientific">Rhodocollybia butyracea</name>
    <dbReference type="NCBI Taxonomy" id="206335"/>
    <lineage>
        <taxon>Eukaryota</taxon>
        <taxon>Fungi</taxon>
        <taxon>Dikarya</taxon>
        <taxon>Basidiomycota</taxon>
        <taxon>Agaricomycotina</taxon>
        <taxon>Agaricomycetes</taxon>
        <taxon>Agaricomycetidae</taxon>
        <taxon>Agaricales</taxon>
        <taxon>Marasmiineae</taxon>
        <taxon>Omphalotaceae</taxon>
        <taxon>Rhodocollybia</taxon>
    </lineage>
</organism>
<protein>
    <recommendedName>
        <fullName evidence="2">DUF6533 domain-containing protein</fullName>
    </recommendedName>
</protein>
<comment type="caution">
    <text evidence="3">The sequence shown here is derived from an EMBL/GenBank/DDBJ whole genome shotgun (WGS) entry which is preliminary data.</text>
</comment>
<feature type="transmembrane region" description="Helical" evidence="1">
    <location>
        <begin position="128"/>
        <end position="149"/>
    </location>
</feature>
<dbReference type="InterPro" id="IPR045340">
    <property type="entry name" value="DUF6533"/>
</dbReference>
<keyword evidence="1" id="KW-1133">Transmembrane helix</keyword>
<evidence type="ECO:0000259" key="2">
    <source>
        <dbReference type="Pfam" id="PF20151"/>
    </source>
</evidence>